<organism evidence="1 2">
    <name type="scientific">Streptomyces roseochromogenus subsp. oscitans DS 12.976</name>
    <dbReference type="NCBI Taxonomy" id="1352936"/>
    <lineage>
        <taxon>Bacteria</taxon>
        <taxon>Bacillati</taxon>
        <taxon>Actinomycetota</taxon>
        <taxon>Actinomycetes</taxon>
        <taxon>Kitasatosporales</taxon>
        <taxon>Streptomycetaceae</taxon>
        <taxon>Streptomyces</taxon>
    </lineage>
</organism>
<protein>
    <submittedName>
        <fullName evidence="1">Uncharacterized protein</fullName>
    </submittedName>
</protein>
<dbReference type="GO" id="GO:0015485">
    <property type="term" value="F:cholesterol binding"/>
    <property type="evidence" value="ECO:0007669"/>
    <property type="project" value="InterPro"/>
</dbReference>
<dbReference type="Proteomes" id="UP000017984">
    <property type="component" value="Chromosome"/>
</dbReference>
<dbReference type="Pfam" id="PF01289">
    <property type="entry name" value="Thiol_cytolysin"/>
    <property type="match status" value="1"/>
</dbReference>
<sequence>MEDADRYEISRIGWEDEYEPVVVDGGETSTVVPVPADGDGPVETADFQLIALSGSTPIAALVLGTGRNPKEPANMTEYVRSLLTWEKVARQIKTPSRNPVGSPRVTKEQDGGKWYRVTSQDHQFSKTPKNLVLRNPNADVLWPGALIQGGPASEGALSELVIEERTPINISCSAAVPEPRARLENPSASAAQEAIAKMIRDQKGVSGSMYYKMVEASSVESALLEVDVSASYMGFSGRGNTKLEKSRDEKTILACFLQGAFSISCDGKSSPRKWFTDKLTWGDVKELEDIGRIGRKNPPLYISEVSYGRSLLFAFITKAEITKAKAALEFAYKGLKGEGKGKLEAEYKKILNESRLEIITRGGDQKSIMEMIKKGALGEYFEKPPKLADFVPMSYTLKSLLTGDVARLGEVANYTTIKRVPLDKTVIRFEPMAMSVNDGTIGPIALTHKSKKITGTLGPGGTQYPEGEGWEWDFQMSNKRIEIACEGPGDVRFSVTVQPTDKHLEGGGVEAYKFAVVDVMKRRTYNVTFRVRLTF</sequence>
<dbReference type="PATRIC" id="fig|1352936.5.peg.4188"/>
<gene>
    <name evidence="1" type="ORF">M878_19995</name>
</gene>
<comment type="caution">
    <text evidence="1">The sequence shown here is derived from an EMBL/GenBank/DDBJ whole genome shotgun (WGS) entry which is preliminary data.</text>
</comment>
<proteinExistence type="predicted"/>
<dbReference type="InterPro" id="IPR001869">
    <property type="entry name" value="Thiol_cytolysin"/>
</dbReference>
<reference evidence="1 2" key="1">
    <citation type="journal article" date="2014" name="Genome Announc.">
        <title>Draft Genome Sequence of Streptomyces roseochromogenes subsp. oscitans DS 12.976, Producer of the Aminocoumarin Antibiotic Clorobiocin.</title>
        <authorList>
            <person name="Ruckert C."/>
            <person name="Kalinowski J."/>
            <person name="Heide L."/>
            <person name="Apel A.K."/>
        </authorList>
    </citation>
    <scope>NUCLEOTIDE SEQUENCE [LARGE SCALE GENOMIC DNA]</scope>
    <source>
        <strain evidence="1 2">DS 12.976</strain>
    </source>
</reference>
<dbReference type="InterPro" id="IPR036359">
    <property type="entry name" value="Thiol_cytolysin_sf"/>
</dbReference>
<dbReference type="Gene3D" id="3.90.840.10">
    <property type="entry name" value="Thiol-activated cytolysin superfamily/Thiol-activated cytolysin, alpha-beta domain"/>
    <property type="match status" value="1"/>
</dbReference>
<dbReference type="EMBL" id="AWQX01000174">
    <property type="protein sequence ID" value="EST29614.1"/>
    <property type="molecule type" value="Genomic_DNA"/>
</dbReference>
<accession>V6KKU9</accession>
<dbReference type="HOGENOM" id="CLU_508903_0_0_11"/>
<dbReference type="AlphaFoldDB" id="V6KKU9"/>
<name>V6KKU9_STRRC</name>
<evidence type="ECO:0000313" key="2">
    <source>
        <dbReference type="Proteomes" id="UP000017984"/>
    </source>
</evidence>
<dbReference type="InterPro" id="IPR036363">
    <property type="entry name" value="Thiol_cytolysin_ab_sf"/>
</dbReference>
<keyword evidence="2" id="KW-1185">Reference proteome</keyword>
<dbReference type="Gene3D" id="3.40.30.40">
    <property type="entry name" value="Perfringolysin"/>
    <property type="match status" value="1"/>
</dbReference>
<dbReference type="Gene3D" id="3.30.1040.20">
    <property type="match status" value="1"/>
</dbReference>
<evidence type="ECO:0000313" key="1">
    <source>
        <dbReference type="EMBL" id="EST29614.1"/>
    </source>
</evidence>
<dbReference type="SUPFAM" id="SSF56978">
    <property type="entry name" value="Perfringolysin"/>
    <property type="match status" value="1"/>
</dbReference>
<dbReference type="STRING" id="1352936.M878_19995"/>